<evidence type="ECO:0000313" key="1">
    <source>
        <dbReference type="EMBL" id="SVC02615.1"/>
    </source>
</evidence>
<proteinExistence type="predicted"/>
<dbReference type="EMBL" id="UINC01069327">
    <property type="protein sequence ID" value="SVC02615.1"/>
    <property type="molecule type" value="Genomic_DNA"/>
</dbReference>
<organism evidence="1">
    <name type="scientific">marine metagenome</name>
    <dbReference type="NCBI Taxonomy" id="408172"/>
    <lineage>
        <taxon>unclassified sequences</taxon>
        <taxon>metagenomes</taxon>
        <taxon>ecological metagenomes</taxon>
    </lineage>
</organism>
<accession>A0A382ITB8</accession>
<name>A0A382ITB8_9ZZZZ</name>
<reference evidence="1" key="1">
    <citation type="submission" date="2018-05" db="EMBL/GenBank/DDBJ databases">
        <authorList>
            <person name="Lanie J.A."/>
            <person name="Ng W.-L."/>
            <person name="Kazmierczak K.M."/>
            <person name="Andrzejewski T.M."/>
            <person name="Davidsen T.M."/>
            <person name="Wayne K.J."/>
            <person name="Tettelin H."/>
            <person name="Glass J.I."/>
            <person name="Rusch D."/>
            <person name="Podicherti R."/>
            <person name="Tsui H.-C.T."/>
            <person name="Winkler M.E."/>
        </authorList>
    </citation>
    <scope>NUCLEOTIDE SEQUENCE</scope>
</reference>
<protein>
    <submittedName>
        <fullName evidence="1">Uncharacterized protein</fullName>
    </submittedName>
</protein>
<gene>
    <name evidence="1" type="ORF">METZ01_LOCUS255469</name>
</gene>
<dbReference type="AlphaFoldDB" id="A0A382ITB8"/>
<sequence>MPEAEPKAVEWAQQNPWFGEDPMLTNFALKIHRNLTEKEGVSATPDKYYNEIDKRLYRRHKKRYLKYYSHNN</sequence>